<feature type="domain" description="HTH lacI-type" evidence="4">
    <location>
        <begin position="4"/>
        <end position="58"/>
    </location>
</feature>
<dbReference type="PANTHER" id="PTHR30146:SF109">
    <property type="entry name" value="HTH-TYPE TRANSCRIPTIONAL REGULATOR GALS"/>
    <property type="match status" value="1"/>
</dbReference>
<organism evidence="5 6">
    <name type="scientific">Olleya marilimosa</name>
    <dbReference type="NCBI Taxonomy" id="272164"/>
    <lineage>
        <taxon>Bacteria</taxon>
        <taxon>Pseudomonadati</taxon>
        <taxon>Bacteroidota</taxon>
        <taxon>Flavobacteriia</taxon>
        <taxon>Flavobacteriales</taxon>
        <taxon>Flavobacteriaceae</taxon>
    </lineage>
</organism>
<comment type="caution">
    <text evidence="5">The sequence shown here is derived from an EMBL/GenBank/DDBJ whole genome shotgun (WGS) entry which is preliminary data.</text>
</comment>
<keyword evidence="2 5" id="KW-0238">DNA-binding</keyword>
<dbReference type="GO" id="GO:0003677">
    <property type="term" value="F:DNA binding"/>
    <property type="evidence" value="ECO:0007669"/>
    <property type="project" value="UniProtKB-KW"/>
</dbReference>
<dbReference type="InterPro" id="IPR028082">
    <property type="entry name" value="Peripla_BP_I"/>
</dbReference>
<evidence type="ECO:0000256" key="1">
    <source>
        <dbReference type="ARBA" id="ARBA00023015"/>
    </source>
</evidence>
<name>A0ABR8LTC2_9FLAO</name>
<dbReference type="RefSeq" id="WP_191099294.1">
    <property type="nucleotide sequence ID" value="NZ_JACXXF010000002.1"/>
</dbReference>
<keyword evidence="3" id="KW-0804">Transcription</keyword>
<protein>
    <submittedName>
        <fullName evidence="5">LacI family DNA-binding transcriptional regulator</fullName>
    </submittedName>
</protein>
<dbReference type="PROSITE" id="PS50932">
    <property type="entry name" value="HTH_LACI_2"/>
    <property type="match status" value="1"/>
</dbReference>
<accession>A0ABR8LTC2</accession>
<dbReference type="SMART" id="SM00354">
    <property type="entry name" value="HTH_LACI"/>
    <property type="match status" value="1"/>
</dbReference>
<dbReference type="Gene3D" id="3.40.50.2300">
    <property type="match status" value="2"/>
</dbReference>
<reference evidence="5 6" key="1">
    <citation type="submission" date="2020-09" db="EMBL/GenBank/DDBJ databases">
        <title>Bacillus nautilus sp. nov., Chryseoglobus crepusculi sp. nov, and Psychrobacter noctis sp. nov., isolated from deep-sea sponges from the equatorial Atlantic.</title>
        <authorList>
            <person name="Stennett H.L."/>
            <person name="Williams S.E."/>
        </authorList>
    </citation>
    <scope>NUCLEOTIDE SEQUENCE [LARGE SCALE GENOMIC DNA]</scope>
    <source>
        <strain evidence="5 6">28M-24</strain>
    </source>
</reference>
<dbReference type="Gene3D" id="1.10.260.40">
    <property type="entry name" value="lambda repressor-like DNA-binding domains"/>
    <property type="match status" value="1"/>
</dbReference>
<dbReference type="InterPro" id="IPR000843">
    <property type="entry name" value="HTH_LacI"/>
</dbReference>
<evidence type="ECO:0000313" key="5">
    <source>
        <dbReference type="EMBL" id="MBD3862816.1"/>
    </source>
</evidence>
<proteinExistence type="predicted"/>
<dbReference type="Proteomes" id="UP000627521">
    <property type="component" value="Unassembled WGS sequence"/>
</dbReference>
<keyword evidence="6" id="KW-1185">Reference proteome</keyword>
<evidence type="ECO:0000256" key="3">
    <source>
        <dbReference type="ARBA" id="ARBA00023163"/>
    </source>
</evidence>
<dbReference type="CDD" id="cd01392">
    <property type="entry name" value="HTH_LacI"/>
    <property type="match status" value="1"/>
</dbReference>
<sequence length="336" mass="37280">MKKITLKDIANHFSVSISTVSKALNDSPEISKSTSEEIKAYAKEKNYTPNFNALSLKNQRTKTIGIIIPNMLNYYFAQVLKGIEKTATKKGYKIITCISNDSLNKEIETIEMLSTGVVDGFILSVAEETETEATFDHFKSCIAKEIPLVMFDRVVEDIDCDKVITNDFMASVNAVNYLKNKGCKKIAFAGANMDLSIGKLRYEGFLAGLKNNNLEKDDDIIITTHEIYYKKHEAVVKPLFDHTFDALIASDESVAIAAMKIANEKGIKIPSELSVLAFSNGILARHSNPRLSTISQHGEIIGERAATLLINKLEKKITNTTVETIETDIVLRDSSK</sequence>
<dbReference type="CDD" id="cd06267">
    <property type="entry name" value="PBP1_LacI_sugar_binding-like"/>
    <property type="match status" value="1"/>
</dbReference>
<dbReference type="SUPFAM" id="SSF53822">
    <property type="entry name" value="Periplasmic binding protein-like I"/>
    <property type="match status" value="1"/>
</dbReference>
<evidence type="ECO:0000256" key="2">
    <source>
        <dbReference type="ARBA" id="ARBA00023125"/>
    </source>
</evidence>
<dbReference type="Pfam" id="PF13377">
    <property type="entry name" value="Peripla_BP_3"/>
    <property type="match status" value="1"/>
</dbReference>
<dbReference type="EMBL" id="JACXXH010000002">
    <property type="protein sequence ID" value="MBD3862816.1"/>
    <property type="molecule type" value="Genomic_DNA"/>
</dbReference>
<dbReference type="SUPFAM" id="SSF47413">
    <property type="entry name" value="lambda repressor-like DNA-binding domains"/>
    <property type="match status" value="1"/>
</dbReference>
<keyword evidence="1" id="KW-0805">Transcription regulation</keyword>
<dbReference type="PANTHER" id="PTHR30146">
    <property type="entry name" value="LACI-RELATED TRANSCRIPTIONAL REPRESSOR"/>
    <property type="match status" value="1"/>
</dbReference>
<dbReference type="InterPro" id="IPR010982">
    <property type="entry name" value="Lambda_DNA-bd_dom_sf"/>
</dbReference>
<dbReference type="InterPro" id="IPR046335">
    <property type="entry name" value="LacI/GalR-like_sensor"/>
</dbReference>
<evidence type="ECO:0000313" key="6">
    <source>
        <dbReference type="Proteomes" id="UP000627521"/>
    </source>
</evidence>
<gene>
    <name evidence="5" type="ORF">IEG06_05090</name>
</gene>
<evidence type="ECO:0000259" key="4">
    <source>
        <dbReference type="PROSITE" id="PS50932"/>
    </source>
</evidence>
<dbReference type="Pfam" id="PF00356">
    <property type="entry name" value="LacI"/>
    <property type="match status" value="1"/>
</dbReference>